<keyword evidence="2" id="KW-1185">Reference proteome</keyword>
<proteinExistence type="predicted"/>
<sequence>MGVYGLANANVDSATTQGFERKSRDLAAITKAIGLVLEFDNVQARLFIGDDKVSGETGNRWIYNGKRWFAVGIGYQFIKSNDEKK</sequence>
<evidence type="ECO:0008006" key="3">
    <source>
        <dbReference type="Google" id="ProtNLM"/>
    </source>
</evidence>
<dbReference type="EMBL" id="FWWW01000064">
    <property type="protein sequence ID" value="SMB93778.1"/>
    <property type="molecule type" value="Genomic_DNA"/>
</dbReference>
<name>A0A1W1VKB2_9BACT</name>
<gene>
    <name evidence="1" type="ORF">SAMN00120144_2693</name>
</gene>
<evidence type="ECO:0000313" key="1">
    <source>
        <dbReference type="EMBL" id="SMB93778.1"/>
    </source>
</evidence>
<dbReference type="Proteomes" id="UP000192266">
    <property type="component" value="Unassembled WGS sequence"/>
</dbReference>
<reference evidence="1 2" key="1">
    <citation type="submission" date="2017-04" db="EMBL/GenBank/DDBJ databases">
        <authorList>
            <person name="Afonso C.L."/>
            <person name="Miller P.J."/>
            <person name="Scott M.A."/>
            <person name="Spackman E."/>
            <person name="Goraichik I."/>
            <person name="Dimitrov K.M."/>
            <person name="Suarez D.L."/>
            <person name="Swayne D.E."/>
        </authorList>
    </citation>
    <scope>NUCLEOTIDE SEQUENCE [LARGE SCALE GENOMIC DNA]</scope>
    <source>
        <strain evidence="1 2">DSM 11622</strain>
    </source>
</reference>
<organism evidence="1 2">
    <name type="scientific">Hymenobacter roseosalivarius DSM 11622</name>
    <dbReference type="NCBI Taxonomy" id="645990"/>
    <lineage>
        <taxon>Bacteria</taxon>
        <taxon>Pseudomonadati</taxon>
        <taxon>Bacteroidota</taxon>
        <taxon>Cytophagia</taxon>
        <taxon>Cytophagales</taxon>
        <taxon>Hymenobacteraceae</taxon>
        <taxon>Hymenobacter</taxon>
    </lineage>
</organism>
<accession>A0A1W1VKB2</accession>
<dbReference type="AlphaFoldDB" id="A0A1W1VKB2"/>
<protein>
    <recommendedName>
        <fullName evidence="3">Outer membrane protein beta-barrel domain-containing protein</fullName>
    </recommendedName>
</protein>
<evidence type="ECO:0000313" key="2">
    <source>
        <dbReference type="Proteomes" id="UP000192266"/>
    </source>
</evidence>